<protein>
    <submittedName>
        <fullName evidence="1">Uncharacterized protein</fullName>
    </submittedName>
</protein>
<name>A0A383B430_9ZZZZ</name>
<sequence>MNHLLEINIEKEINCSKSVAFWNYWDHEHLDVVHGAYQKSDIMYDRDNFLFRIDRIKIPVFSFISIKTPIFMVQHDENTLFTYAIQFGLESKRTIKIEEIDK</sequence>
<organism evidence="1">
    <name type="scientific">marine metagenome</name>
    <dbReference type="NCBI Taxonomy" id="408172"/>
    <lineage>
        <taxon>unclassified sequences</taxon>
        <taxon>metagenomes</taxon>
        <taxon>ecological metagenomes</taxon>
    </lineage>
</organism>
<accession>A0A383B430</accession>
<reference evidence="1" key="1">
    <citation type="submission" date="2018-05" db="EMBL/GenBank/DDBJ databases">
        <authorList>
            <person name="Lanie J.A."/>
            <person name="Ng W.-L."/>
            <person name="Kazmierczak K.M."/>
            <person name="Andrzejewski T.M."/>
            <person name="Davidsen T.M."/>
            <person name="Wayne K.J."/>
            <person name="Tettelin H."/>
            <person name="Glass J.I."/>
            <person name="Rusch D."/>
            <person name="Podicherti R."/>
            <person name="Tsui H.-C.T."/>
            <person name="Winkler M.E."/>
        </authorList>
    </citation>
    <scope>NUCLEOTIDE SEQUENCE</scope>
</reference>
<dbReference type="EMBL" id="UINC01197319">
    <property type="protein sequence ID" value="SVE14742.1"/>
    <property type="molecule type" value="Genomic_DNA"/>
</dbReference>
<dbReference type="AlphaFoldDB" id="A0A383B430"/>
<proteinExistence type="predicted"/>
<gene>
    <name evidence="1" type="ORF">METZ01_LOCUS467596</name>
</gene>
<evidence type="ECO:0000313" key="1">
    <source>
        <dbReference type="EMBL" id="SVE14742.1"/>
    </source>
</evidence>
<feature type="non-terminal residue" evidence="1">
    <location>
        <position position="102"/>
    </location>
</feature>